<evidence type="ECO:0000313" key="1">
    <source>
        <dbReference type="EMBL" id="KIK16040.1"/>
    </source>
</evidence>
<keyword evidence="2" id="KW-1185">Reference proteome</keyword>
<proteinExistence type="predicted"/>
<name>A0A0C9XUJ9_9AGAM</name>
<protein>
    <recommendedName>
        <fullName evidence="3">G domain-containing protein</fullName>
    </recommendedName>
</protein>
<accession>A0A0C9XUJ9</accession>
<dbReference type="Proteomes" id="UP000054018">
    <property type="component" value="Unassembled WGS sequence"/>
</dbReference>
<dbReference type="AlphaFoldDB" id="A0A0C9XUJ9"/>
<sequence length="89" mass="9945">MVPNPQSCCMFSVSLYERYSSFTASLYPRIMESMGSGRSNFIDKLAEPEGAKAPHGVGSRTRDIRDIAVKLYDHCEYVFVDAPGFKESV</sequence>
<reference evidence="1 2" key="1">
    <citation type="submission" date="2014-04" db="EMBL/GenBank/DDBJ databases">
        <authorList>
            <consortium name="DOE Joint Genome Institute"/>
            <person name="Kuo A."/>
            <person name="Kohler A."/>
            <person name="Costa M.D."/>
            <person name="Nagy L.G."/>
            <person name="Floudas D."/>
            <person name="Copeland A."/>
            <person name="Barry K.W."/>
            <person name="Cichocki N."/>
            <person name="Veneault-Fourrey C."/>
            <person name="LaButti K."/>
            <person name="Lindquist E.A."/>
            <person name="Lipzen A."/>
            <person name="Lundell T."/>
            <person name="Morin E."/>
            <person name="Murat C."/>
            <person name="Sun H."/>
            <person name="Tunlid A."/>
            <person name="Henrissat B."/>
            <person name="Grigoriev I.V."/>
            <person name="Hibbett D.S."/>
            <person name="Martin F."/>
            <person name="Nordberg H.P."/>
            <person name="Cantor M.N."/>
            <person name="Hua S.X."/>
        </authorList>
    </citation>
    <scope>NUCLEOTIDE SEQUENCE [LARGE SCALE GENOMIC DNA]</scope>
    <source>
        <strain evidence="1 2">441</strain>
    </source>
</reference>
<reference evidence="2" key="2">
    <citation type="submission" date="2015-01" db="EMBL/GenBank/DDBJ databases">
        <title>Evolutionary Origins and Diversification of the Mycorrhizal Mutualists.</title>
        <authorList>
            <consortium name="DOE Joint Genome Institute"/>
            <consortium name="Mycorrhizal Genomics Consortium"/>
            <person name="Kohler A."/>
            <person name="Kuo A."/>
            <person name="Nagy L.G."/>
            <person name="Floudas D."/>
            <person name="Copeland A."/>
            <person name="Barry K.W."/>
            <person name="Cichocki N."/>
            <person name="Veneault-Fourrey C."/>
            <person name="LaButti K."/>
            <person name="Lindquist E.A."/>
            <person name="Lipzen A."/>
            <person name="Lundell T."/>
            <person name="Morin E."/>
            <person name="Murat C."/>
            <person name="Riley R."/>
            <person name="Ohm R."/>
            <person name="Sun H."/>
            <person name="Tunlid A."/>
            <person name="Henrissat B."/>
            <person name="Grigoriev I.V."/>
            <person name="Hibbett D.S."/>
            <person name="Martin F."/>
        </authorList>
    </citation>
    <scope>NUCLEOTIDE SEQUENCE [LARGE SCALE GENOMIC DNA]</scope>
    <source>
        <strain evidence="2">441</strain>
    </source>
</reference>
<organism evidence="1 2">
    <name type="scientific">Pisolithus microcarpus 441</name>
    <dbReference type="NCBI Taxonomy" id="765257"/>
    <lineage>
        <taxon>Eukaryota</taxon>
        <taxon>Fungi</taxon>
        <taxon>Dikarya</taxon>
        <taxon>Basidiomycota</taxon>
        <taxon>Agaricomycotina</taxon>
        <taxon>Agaricomycetes</taxon>
        <taxon>Agaricomycetidae</taxon>
        <taxon>Boletales</taxon>
        <taxon>Sclerodermatineae</taxon>
        <taxon>Pisolithaceae</taxon>
        <taxon>Pisolithus</taxon>
    </lineage>
</organism>
<dbReference type="OrthoDB" id="10369894at2759"/>
<gene>
    <name evidence="1" type="ORF">PISMIDRAFT_686708</name>
</gene>
<evidence type="ECO:0000313" key="2">
    <source>
        <dbReference type="Proteomes" id="UP000054018"/>
    </source>
</evidence>
<dbReference type="HOGENOM" id="CLU_2559138_0_0_1"/>
<evidence type="ECO:0008006" key="3">
    <source>
        <dbReference type="Google" id="ProtNLM"/>
    </source>
</evidence>
<dbReference type="EMBL" id="KN833868">
    <property type="protein sequence ID" value="KIK16040.1"/>
    <property type="molecule type" value="Genomic_DNA"/>
</dbReference>